<proteinExistence type="predicted"/>
<feature type="non-terminal residue" evidence="1">
    <location>
        <position position="1"/>
    </location>
</feature>
<name>X1SQV0_9ZZZZ</name>
<dbReference type="AlphaFoldDB" id="X1SQV0"/>
<comment type="caution">
    <text evidence="1">The sequence shown here is derived from an EMBL/GenBank/DDBJ whole genome shotgun (WGS) entry which is preliminary data.</text>
</comment>
<reference evidence="1" key="1">
    <citation type="journal article" date="2014" name="Front. Microbiol.">
        <title>High frequency of phylogenetically diverse reductive dehalogenase-homologous genes in deep subseafloor sedimentary metagenomes.</title>
        <authorList>
            <person name="Kawai M."/>
            <person name="Futagami T."/>
            <person name="Toyoda A."/>
            <person name="Takaki Y."/>
            <person name="Nishi S."/>
            <person name="Hori S."/>
            <person name="Arai W."/>
            <person name="Tsubouchi T."/>
            <person name="Morono Y."/>
            <person name="Uchiyama I."/>
            <person name="Ito T."/>
            <person name="Fujiyama A."/>
            <person name="Inagaki F."/>
            <person name="Takami H."/>
        </authorList>
    </citation>
    <scope>NUCLEOTIDE SEQUENCE</scope>
    <source>
        <strain evidence="1">Expedition CK06-06</strain>
    </source>
</reference>
<protein>
    <submittedName>
        <fullName evidence="1">Uncharacterized protein</fullName>
    </submittedName>
</protein>
<sequence length="32" mass="3646">EKGSRTVCQDNLATDGHRNILQPKNLKRLVKL</sequence>
<organism evidence="1">
    <name type="scientific">marine sediment metagenome</name>
    <dbReference type="NCBI Taxonomy" id="412755"/>
    <lineage>
        <taxon>unclassified sequences</taxon>
        <taxon>metagenomes</taxon>
        <taxon>ecological metagenomes</taxon>
    </lineage>
</organism>
<accession>X1SQV0</accession>
<evidence type="ECO:0000313" key="1">
    <source>
        <dbReference type="EMBL" id="GAI77730.1"/>
    </source>
</evidence>
<dbReference type="EMBL" id="BARW01006569">
    <property type="protein sequence ID" value="GAI77730.1"/>
    <property type="molecule type" value="Genomic_DNA"/>
</dbReference>
<gene>
    <name evidence="1" type="ORF">S12H4_13798</name>
</gene>